<keyword evidence="3 6" id="KW-0560">Oxidoreductase</keyword>
<proteinExistence type="inferred from homology"/>
<evidence type="ECO:0000313" key="7">
    <source>
        <dbReference type="EMBL" id="ATQ44495.1"/>
    </source>
</evidence>
<dbReference type="RefSeq" id="WP_099623743.1">
    <property type="nucleotide sequence ID" value="NZ_CP024201.1"/>
</dbReference>
<gene>
    <name evidence="7" type="ORF">CSW64_19950</name>
</gene>
<dbReference type="PANTHER" id="PTHR10543">
    <property type="entry name" value="BETA-CAROTENE DIOXYGENASE"/>
    <property type="match status" value="1"/>
</dbReference>
<dbReference type="PANTHER" id="PTHR10543:SF89">
    <property type="entry name" value="CAROTENOID 9,10(9',10')-CLEAVAGE DIOXYGENASE 1"/>
    <property type="match status" value="1"/>
</dbReference>
<organism evidence="7 8">
    <name type="scientific">Caulobacter mirabilis</name>
    <dbReference type="NCBI Taxonomy" id="69666"/>
    <lineage>
        <taxon>Bacteria</taxon>
        <taxon>Pseudomonadati</taxon>
        <taxon>Pseudomonadota</taxon>
        <taxon>Alphaproteobacteria</taxon>
        <taxon>Caulobacterales</taxon>
        <taxon>Caulobacteraceae</taxon>
        <taxon>Caulobacter</taxon>
    </lineage>
</organism>
<evidence type="ECO:0000256" key="2">
    <source>
        <dbReference type="ARBA" id="ARBA00022723"/>
    </source>
</evidence>
<reference evidence="7 8" key="1">
    <citation type="submission" date="2017-10" db="EMBL/GenBank/DDBJ databases">
        <title>Genome sequence of Caulobacter mirabilis FWC38.</title>
        <authorList>
            <person name="Fiebig A."/>
            <person name="Crosson S."/>
        </authorList>
    </citation>
    <scope>NUCLEOTIDE SEQUENCE [LARGE SCALE GENOMIC DNA]</scope>
    <source>
        <strain evidence="7 8">FWC 38</strain>
    </source>
</reference>
<accession>A0A2D2B2L0</accession>
<comment type="similarity">
    <text evidence="1 6">Belongs to the carotenoid oxygenase family.</text>
</comment>
<dbReference type="InterPro" id="IPR004294">
    <property type="entry name" value="Carotenoid_Oase"/>
</dbReference>
<feature type="binding site" evidence="5">
    <location>
        <position position="300"/>
    </location>
    <ligand>
        <name>Fe cation</name>
        <dbReference type="ChEBI" id="CHEBI:24875"/>
        <note>catalytic</note>
    </ligand>
</feature>
<dbReference type="Pfam" id="PF03055">
    <property type="entry name" value="RPE65"/>
    <property type="match status" value="1"/>
</dbReference>
<evidence type="ECO:0000256" key="5">
    <source>
        <dbReference type="PIRSR" id="PIRSR604294-1"/>
    </source>
</evidence>
<name>A0A2D2B2L0_9CAUL</name>
<dbReference type="GO" id="GO:0046872">
    <property type="term" value="F:metal ion binding"/>
    <property type="evidence" value="ECO:0007669"/>
    <property type="project" value="UniProtKB-KW"/>
</dbReference>
<dbReference type="GO" id="GO:0010436">
    <property type="term" value="F:carotenoid dioxygenase activity"/>
    <property type="evidence" value="ECO:0007669"/>
    <property type="project" value="TreeGrafter"/>
</dbReference>
<evidence type="ECO:0000313" key="8">
    <source>
        <dbReference type="Proteomes" id="UP000228945"/>
    </source>
</evidence>
<evidence type="ECO:0000256" key="6">
    <source>
        <dbReference type="RuleBase" id="RU364048"/>
    </source>
</evidence>
<dbReference type="KEGG" id="cmb:CSW64_19950"/>
<feature type="binding site" evidence="5">
    <location>
        <position position="238"/>
    </location>
    <ligand>
        <name>Fe cation</name>
        <dbReference type="ChEBI" id="CHEBI:24875"/>
        <note>catalytic</note>
    </ligand>
</feature>
<evidence type="ECO:0000256" key="1">
    <source>
        <dbReference type="ARBA" id="ARBA00006787"/>
    </source>
</evidence>
<dbReference type="OrthoDB" id="6636843at2"/>
<feature type="binding site" evidence="5">
    <location>
        <position position="479"/>
    </location>
    <ligand>
        <name>Fe cation</name>
        <dbReference type="ChEBI" id="CHEBI:24875"/>
        <note>catalytic</note>
    </ligand>
</feature>
<keyword evidence="4 5" id="KW-0408">Iron</keyword>
<dbReference type="EMBL" id="CP024201">
    <property type="protein sequence ID" value="ATQ44495.1"/>
    <property type="molecule type" value="Genomic_DNA"/>
</dbReference>
<evidence type="ECO:0000256" key="4">
    <source>
        <dbReference type="ARBA" id="ARBA00023004"/>
    </source>
</evidence>
<protein>
    <recommendedName>
        <fullName evidence="6">Dioxygenase</fullName>
        <ecNumber evidence="6">1.13.11.-</ecNumber>
    </recommendedName>
</protein>
<keyword evidence="6" id="KW-0223">Dioxygenase</keyword>
<dbReference type="InterPro" id="IPR006311">
    <property type="entry name" value="TAT_signal"/>
</dbReference>
<feature type="binding site" evidence="5">
    <location>
        <position position="193"/>
    </location>
    <ligand>
        <name>Fe cation</name>
        <dbReference type="ChEBI" id="CHEBI:24875"/>
        <note>catalytic</note>
    </ligand>
</feature>
<evidence type="ECO:0000256" key="3">
    <source>
        <dbReference type="ARBA" id="ARBA00023002"/>
    </source>
</evidence>
<dbReference type="GO" id="GO:0016121">
    <property type="term" value="P:carotene catabolic process"/>
    <property type="evidence" value="ECO:0007669"/>
    <property type="project" value="TreeGrafter"/>
</dbReference>
<dbReference type="PROSITE" id="PS51318">
    <property type="entry name" value="TAT"/>
    <property type="match status" value="1"/>
</dbReference>
<dbReference type="AlphaFoldDB" id="A0A2D2B2L0"/>
<dbReference type="Proteomes" id="UP000228945">
    <property type="component" value="Chromosome"/>
</dbReference>
<dbReference type="EC" id="1.13.11.-" evidence="6"/>
<keyword evidence="2 5" id="KW-0479">Metal-binding</keyword>
<sequence length="485" mass="52505">MNRRNFLAATTAALAGVAANPDVLHAAAMGGGDWTLMVRDIEAGLPRQALRKLHGRAPADLTGVLYRNGPAKFRRPGGSAGHWFDGDGLVRAFRIGDGQASLAARFVDTPKRRVDAKADAVVTPGFGTSTGKGAVVGNSDDVSAANTSVLMAGDELWALWEAGSPFAMDPDTLATRGPKALRPDLAHMPFLAHPRVEPNGRVWNLGVSGRKALVWRLSPGGALEAADMIDLGRPSYIHDFTATDRHLVIVLQPWVQARFVAPVVRSYDWKPELGTRILVVDKDDFSKRREFEAPPLFFFHLGDAWSDRDGTIRFDAAIDKDPSFAIEGASALVQGRKVNGADSQMVLISLRPDGRVDLDRPGVVGEFPRTDPRFAGLGRDRTVHLTKGSPNHPELRAVAVTDWRRGRTESFDFGADQITEEAVFVPRPGGSGEFDGWLVGTTINIAARRTELHVLDARRVGDGPLVSWAVDQALPMTFHGVFAKA</sequence>
<comment type="cofactor">
    <cofactor evidence="5 6">
        <name>Fe(2+)</name>
        <dbReference type="ChEBI" id="CHEBI:29033"/>
    </cofactor>
    <text evidence="5 6">Binds 1 Fe(2+) ion per subunit.</text>
</comment>
<keyword evidence="8" id="KW-1185">Reference proteome</keyword>